<protein>
    <submittedName>
        <fullName evidence="5">T9SS type A sorting domain-containing protein</fullName>
    </submittedName>
</protein>
<comment type="caution">
    <text evidence="5">The sequence shown here is derived from an EMBL/GenBank/DDBJ whole genome shotgun (WGS) entry which is preliminary data.</text>
</comment>
<dbReference type="Pfam" id="PF18962">
    <property type="entry name" value="Por_Secre_tail"/>
    <property type="match status" value="1"/>
</dbReference>
<reference evidence="5 6" key="1">
    <citation type="submission" date="2023-08" db="EMBL/GenBank/DDBJ databases">
        <title>Mesonia sp. MT50, isolated from deep-sea sediment of the Mariana Trench.</title>
        <authorList>
            <person name="Fu H."/>
        </authorList>
    </citation>
    <scope>NUCLEOTIDE SEQUENCE [LARGE SCALE GENOMIC DNA]</scope>
    <source>
        <strain evidence="5 6">MT50</strain>
    </source>
</reference>
<dbReference type="InterPro" id="IPR028974">
    <property type="entry name" value="TSP_type-3_rpt"/>
</dbReference>
<feature type="domain" description="Secretion system C-terminal sorting" evidence="4">
    <location>
        <begin position="300"/>
        <end position="372"/>
    </location>
</feature>
<proteinExistence type="predicted"/>
<evidence type="ECO:0000256" key="3">
    <source>
        <dbReference type="SAM" id="SignalP"/>
    </source>
</evidence>
<keyword evidence="6" id="KW-1185">Reference proteome</keyword>
<dbReference type="InterPro" id="IPR026444">
    <property type="entry name" value="Secre_tail"/>
</dbReference>
<dbReference type="Proteomes" id="UP001230915">
    <property type="component" value="Unassembled WGS sequence"/>
</dbReference>
<dbReference type="EMBL" id="JAVHUL010000015">
    <property type="protein sequence ID" value="MDQ7917371.1"/>
    <property type="molecule type" value="Genomic_DNA"/>
</dbReference>
<dbReference type="Gene3D" id="4.10.1080.10">
    <property type="entry name" value="TSP type-3 repeat"/>
    <property type="match status" value="1"/>
</dbReference>
<feature type="signal peptide" evidence="3">
    <location>
        <begin position="1"/>
        <end position="18"/>
    </location>
</feature>
<organism evidence="5 6">
    <name type="scientific">Mesonia profundi</name>
    <dbReference type="NCBI Taxonomy" id="3070998"/>
    <lineage>
        <taxon>Bacteria</taxon>
        <taxon>Pseudomonadati</taxon>
        <taxon>Bacteroidota</taxon>
        <taxon>Flavobacteriia</taxon>
        <taxon>Flavobacteriales</taxon>
        <taxon>Flavobacteriaceae</taxon>
        <taxon>Mesonia</taxon>
    </lineage>
</organism>
<accession>A0ABU1A119</accession>
<name>A0ABU1A119_9FLAO</name>
<evidence type="ECO:0000313" key="5">
    <source>
        <dbReference type="EMBL" id="MDQ7917371.1"/>
    </source>
</evidence>
<keyword evidence="1 3" id="KW-0732">Signal</keyword>
<gene>
    <name evidence="5" type="ORF">RBU60_07280</name>
</gene>
<evidence type="ECO:0000256" key="1">
    <source>
        <dbReference type="ARBA" id="ARBA00022729"/>
    </source>
</evidence>
<feature type="region of interest" description="Disordered" evidence="2">
    <location>
        <begin position="224"/>
        <end position="277"/>
    </location>
</feature>
<dbReference type="RefSeq" id="WP_308864094.1">
    <property type="nucleotide sequence ID" value="NZ_JAVHUL010000015.1"/>
</dbReference>
<evidence type="ECO:0000313" key="6">
    <source>
        <dbReference type="Proteomes" id="UP001230915"/>
    </source>
</evidence>
<sequence length="373" mass="40786">MKRLLLFFVITFQINAFAQTANPTTLAVCDDDNDGFANFDLTAADAQVLGSQSSSDYVVSYYTTIVDADAAMNQLSSPYVNMTPYNETLFSRVQDIGTGNFATAILDLIVNDAPIANQAPELIYCEIGNGTANFDLTLNDSIILGTQNVSDFMLTYYKSQTDAENNTNEIVNPSSYTNTVQPQSIWVIVENMNTGCSSLTSFLILVWDCSIDVDDDLVAAADEDLNNNGNLNDDDTDDDGLRNYEDNDDDGDGVLTADEDYNNNGDPTDDDTDNSGVADYLESNVTLAVNELAKAELLAYPNPANGILYINVPNQHSTAVIEIYSIAGKKIKTHSFTEAQDNYRLDVSELASGTYFVKLKTERGNSIEKVMIK</sequence>
<dbReference type="NCBIfam" id="TIGR04183">
    <property type="entry name" value="Por_Secre_tail"/>
    <property type="match status" value="1"/>
</dbReference>
<evidence type="ECO:0000259" key="4">
    <source>
        <dbReference type="Pfam" id="PF18962"/>
    </source>
</evidence>
<feature type="compositionally biased region" description="Acidic residues" evidence="2">
    <location>
        <begin position="246"/>
        <end position="273"/>
    </location>
</feature>
<feature type="chain" id="PRO_5046156930" evidence="3">
    <location>
        <begin position="19"/>
        <end position="373"/>
    </location>
</feature>
<evidence type="ECO:0000256" key="2">
    <source>
        <dbReference type="SAM" id="MobiDB-lite"/>
    </source>
</evidence>